<evidence type="ECO:0000313" key="7">
    <source>
        <dbReference type="EMBL" id="VVC39629.1"/>
    </source>
</evidence>
<evidence type="ECO:0000313" key="8">
    <source>
        <dbReference type="Proteomes" id="UP000325440"/>
    </source>
</evidence>
<keyword evidence="4 6" id="KW-1133">Transmembrane helix</keyword>
<name>A0A5E4N7Q0_9HEMI</name>
<gene>
    <name evidence="7" type="ORF">CINCED_3A023731</name>
</gene>
<organism evidence="7 8">
    <name type="scientific">Cinara cedri</name>
    <dbReference type="NCBI Taxonomy" id="506608"/>
    <lineage>
        <taxon>Eukaryota</taxon>
        <taxon>Metazoa</taxon>
        <taxon>Ecdysozoa</taxon>
        <taxon>Arthropoda</taxon>
        <taxon>Hexapoda</taxon>
        <taxon>Insecta</taxon>
        <taxon>Pterygota</taxon>
        <taxon>Neoptera</taxon>
        <taxon>Paraneoptera</taxon>
        <taxon>Hemiptera</taxon>
        <taxon>Sternorrhyncha</taxon>
        <taxon>Aphidomorpha</taxon>
        <taxon>Aphidoidea</taxon>
        <taxon>Aphididae</taxon>
        <taxon>Lachninae</taxon>
        <taxon>Cinara</taxon>
    </lineage>
</organism>
<keyword evidence="3 6" id="KW-0812">Transmembrane</keyword>
<dbReference type="GO" id="GO:0012505">
    <property type="term" value="C:endomembrane system"/>
    <property type="evidence" value="ECO:0007669"/>
    <property type="project" value="TreeGrafter"/>
</dbReference>
<comment type="subcellular location">
    <subcellularLocation>
        <location evidence="1">Membrane</location>
    </subcellularLocation>
</comment>
<reference evidence="7 8" key="1">
    <citation type="submission" date="2019-08" db="EMBL/GenBank/DDBJ databases">
        <authorList>
            <person name="Alioto T."/>
            <person name="Alioto T."/>
            <person name="Gomez Garrido J."/>
        </authorList>
    </citation>
    <scope>NUCLEOTIDE SEQUENCE [LARGE SCALE GENOMIC DNA]</scope>
</reference>
<dbReference type="EMBL" id="CABPRJ010001896">
    <property type="protein sequence ID" value="VVC39629.1"/>
    <property type="molecule type" value="Genomic_DNA"/>
</dbReference>
<keyword evidence="8" id="KW-1185">Reference proteome</keyword>
<dbReference type="AlphaFoldDB" id="A0A5E4N7Q0"/>
<dbReference type="PANTHER" id="PTHR33966">
    <property type="entry name" value="PROTEIN ODR-4 HOMOLOG"/>
    <property type="match status" value="1"/>
</dbReference>
<evidence type="ECO:0000256" key="4">
    <source>
        <dbReference type="ARBA" id="ARBA00022989"/>
    </source>
</evidence>
<dbReference type="Pfam" id="PF14778">
    <property type="entry name" value="ODR4-like"/>
    <property type="match status" value="1"/>
</dbReference>
<accession>A0A5E4N7Q0</accession>
<evidence type="ECO:0000256" key="3">
    <source>
        <dbReference type="ARBA" id="ARBA00022692"/>
    </source>
</evidence>
<dbReference type="OrthoDB" id="21458at2759"/>
<evidence type="ECO:0000256" key="6">
    <source>
        <dbReference type="SAM" id="Phobius"/>
    </source>
</evidence>
<dbReference type="GO" id="GO:0016020">
    <property type="term" value="C:membrane"/>
    <property type="evidence" value="ECO:0007669"/>
    <property type="project" value="UniProtKB-SubCell"/>
</dbReference>
<dbReference type="InterPro" id="IPR029454">
    <property type="entry name" value="ODR-4-like"/>
</dbReference>
<evidence type="ECO:0000256" key="1">
    <source>
        <dbReference type="ARBA" id="ARBA00004370"/>
    </source>
</evidence>
<evidence type="ECO:0000256" key="2">
    <source>
        <dbReference type="ARBA" id="ARBA00010131"/>
    </source>
</evidence>
<comment type="similarity">
    <text evidence="2">Belongs to the ODR-4 family.</text>
</comment>
<dbReference type="PANTHER" id="PTHR33966:SF1">
    <property type="entry name" value="PROTEIN ODR-4 HOMOLOG"/>
    <property type="match status" value="1"/>
</dbReference>
<evidence type="ECO:0000256" key="5">
    <source>
        <dbReference type="ARBA" id="ARBA00023136"/>
    </source>
</evidence>
<keyword evidence="5 6" id="KW-0472">Membrane</keyword>
<sequence length="447" mass="50561">MSGKMPNKVFIEEHLKHCLENLSTKESYIPGVIVGQVIGENYYVVHLSAINIQNEHTNKSHALVYNCPSDLMIDSNRIFQKSLEVVNLLPGGSHVLGLFFIVPQDLKSVQPININFHEFNNLLVESPLCDKNKSWNYLQLNYSTVNKKSFCYTVDFNSVTTPITTTYKSISEIFGSFDNDWVTLVGKFNFDALDRFNVSGGPKALISIRQILLNKLESILNGSVCTFNGNVYDENQTLKDFECNRMGDLLTNVINVEFYRKLDPGNECKKASLKVERGKGKILMSGLCSLAVPFNRNGTIKSAIKAIHEDAMRTFTIRLNMHLQLLAEEEDIEEEDDDTHIVHETPRRILILKTEGSRFVFSDYVFPGEAPQSSLSVAGEILNLPEQNMKLCDELERGRHSYYETLPDMDSNLTQDTIAVTTNNHIMLYLSLMAVLIAILGYSIVYM</sequence>
<dbReference type="Proteomes" id="UP000325440">
    <property type="component" value="Unassembled WGS sequence"/>
</dbReference>
<dbReference type="GO" id="GO:0008104">
    <property type="term" value="P:intracellular protein localization"/>
    <property type="evidence" value="ECO:0007669"/>
    <property type="project" value="TreeGrafter"/>
</dbReference>
<feature type="transmembrane region" description="Helical" evidence="6">
    <location>
        <begin position="426"/>
        <end position="445"/>
    </location>
</feature>
<protein>
    <submittedName>
        <fullName evidence="7">ODR-4-like</fullName>
    </submittedName>
</protein>
<proteinExistence type="inferred from homology"/>